<dbReference type="RefSeq" id="WP_260194100.1">
    <property type="nucleotide sequence ID" value="NZ_JAFFZE010000017.1"/>
</dbReference>
<evidence type="ECO:0000256" key="1">
    <source>
        <dbReference type="SAM" id="MobiDB-lite"/>
    </source>
</evidence>
<sequence>MPIPEPSGPLWWMVKAFSGWPETNEDAVRQLADGWRAGAAAVRTAAEFDQSPLAAAWPDDVGKAFGGRIAHTTNWAIDTAVGMDGLITQATRLADAVTHAKTSIRSLISAGGELAEGSAYFPGLSVNVLQLVPRLAGEVNDILARTAAIVAADPAIPAPPPPPPPSFTAGEFGSDPNTLDQHATEPLYDVAAAGALPLMPDGAERLAHYLDGTGTTMDVDPDEVIAAVPELGTKVDEQLNAELRRVTDQAVANGDYGRPIPFSSDWSEKFNITPGHDLNWHVAMGHVQHSVTGVATVLPPTDPGGTPRVEVTYQTHFHDPYNWNAGDPNKAVHLGGVPVPGTYDTDLAQFHRAGTAQEYDTTGSSAPHTETREVR</sequence>
<reference evidence="3 4" key="1">
    <citation type="submission" date="2021-02" db="EMBL/GenBank/DDBJ databases">
        <title>Actinophytocola xerophila sp. nov., isolated from soil of cotton cropping field.</title>
        <authorList>
            <person name="Huang R."/>
            <person name="Chen X."/>
            <person name="Ge X."/>
            <person name="Liu W."/>
        </authorList>
    </citation>
    <scope>NUCLEOTIDE SEQUENCE [LARGE SCALE GENOMIC DNA]</scope>
    <source>
        <strain evidence="3 4">S1-96</strain>
    </source>
</reference>
<evidence type="ECO:0000259" key="2">
    <source>
        <dbReference type="Pfam" id="PF25547"/>
    </source>
</evidence>
<gene>
    <name evidence="3" type="ORF">JT362_24595</name>
</gene>
<evidence type="ECO:0000313" key="3">
    <source>
        <dbReference type="EMBL" id="MCT2586303.1"/>
    </source>
</evidence>
<keyword evidence="4" id="KW-1185">Reference proteome</keyword>
<proteinExistence type="predicted"/>
<comment type="caution">
    <text evidence="3">The sequence shown here is derived from an EMBL/GenBank/DDBJ whole genome shotgun (WGS) entry which is preliminary data.</text>
</comment>
<dbReference type="InterPro" id="IPR057746">
    <property type="entry name" value="CpnT-like_N"/>
</dbReference>
<accession>A0ABT2JEJ9</accession>
<protein>
    <recommendedName>
        <fullName evidence="2">Outer membrane channel protein CpnT-like N-terminal domain-containing protein</fullName>
    </recommendedName>
</protein>
<feature type="domain" description="Outer membrane channel protein CpnT-like N-terminal" evidence="2">
    <location>
        <begin position="3"/>
        <end position="110"/>
    </location>
</feature>
<dbReference type="EMBL" id="JAFFZE010000017">
    <property type="protein sequence ID" value="MCT2586303.1"/>
    <property type="molecule type" value="Genomic_DNA"/>
</dbReference>
<dbReference type="Proteomes" id="UP001156441">
    <property type="component" value="Unassembled WGS sequence"/>
</dbReference>
<feature type="compositionally biased region" description="Polar residues" evidence="1">
    <location>
        <begin position="358"/>
        <end position="368"/>
    </location>
</feature>
<name>A0ABT2JEJ9_9PSEU</name>
<dbReference type="Pfam" id="PF25547">
    <property type="entry name" value="WXG100_2"/>
    <property type="match status" value="1"/>
</dbReference>
<feature type="region of interest" description="Disordered" evidence="1">
    <location>
        <begin position="355"/>
        <end position="375"/>
    </location>
</feature>
<organism evidence="3 4">
    <name type="scientific">Actinophytocola gossypii</name>
    <dbReference type="NCBI Taxonomy" id="2812003"/>
    <lineage>
        <taxon>Bacteria</taxon>
        <taxon>Bacillati</taxon>
        <taxon>Actinomycetota</taxon>
        <taxon>Actinomycetes</taxon>
        <taxon>Pseudonocardiales</taxon>
        <taxon>Pseudonocardiaceae</taxon>
    </lineage>
</organism>
<evidence type="ECO:0000313" key="4">
    <source>
        <dbReference type="Proteomes" id="UP001156441"/>
    </source>
</evidence>